<accession>A0A6C0I8A2</accession>
<organism evidence="1">
    <name type="scientific">viral metagenome</name>
    <dbReference type="NCBI Taxonomy" id="1070528"/>
    <lineage>
        <taxon>unclassified sequences</taxon>
        <taxon>metagenomes</taxon>
        <taxon>organismal metagenomes</taxon>
    </lineage>
</organism>
<reference evidence="1" key="1">
    <citation type="journal article" date="2020" name="Nature">
        <title>Giant virus diversity and host interactions through global metagenomics.</title>
        <authorList>
            <person name="Schulz F."/>
            <person name="Roux S."/>
            <person name="Paez-Espino D."/>
            <person name="Jungbluth S."/>
            <person name="Walsh D.A."/>
            <person name="Denef V.J."/>
            <person name="McMahon K.D."/>
            <person name="Konstantinidis K.T."/>
            <person name="Eloe-Fadrosh E.A."/>
            <person name="Kyrpides N.C."/>
            <person name="Woyke T."/>
        </authorList>
    </citation>
    <scope>NUCLEOTIDE SEQUENCE</scope>
    <source>
        <strain evidence="1">GVMAG-M-3300023184-53</strain>
    </source>
</reference>
<protein>
    <submittedName>
        <fullName evidence="1">Uncharacterized protein</fullName>
    </submittedName>
</protein>
<sequence length="210" mass="23659">MASVKKPSPKLLLLCKKLKVRVTVKRGTKRVYKSSAVLVKQCKAKLKKLKKGKKVKGKSVCNKLSESVCGSKPNCKYTKRGCVSRKGTRTGKVVYEGPTFDGRLLPVPEKAMMPYSIIDNVMVPTQTKLKLDFGLRKNCRKGYRKVKGACRKVKPRYNVKDSVCNRKSRKVCKSMPNCTYTLRGCRRRKGTRGDQGLVYEGPSLQGYNEM</sequence>
<evidence type="ECO:0000313" key="1">
    <source>
        <dbReference type="EMBL" id="QHT89221.1"/>
    </source>
</evidence>
<name>A0A6C0I8A2_9ZZZZ</name>
<dbReference type="AlphaFoldDB" id="A0A6C0I8A2"/>
<dbReference type="EMBL" id="MN740137">
    <property type="protein sequence ID" value="QHT89221.1"/>
    <property type="molecule type" value="Genomic_DNA"/>
</dbReference>
<proteinExistence type="predicted"/>